<organism evidence="2 3">
    <name type="scientific">Armillaria borealis</name>
    <dbReference type="NCBI Taxonomy" id="47425"/>
    <lineage>
        <taxon>Eukaryota</taxon>
        <taxon>Fungi</taxon>
        <taxon>Dikarya</taxon>
        <taxon>Basidiomycota</taxon>
        <taxon>Agaricomycotina</taxon>
        <taxon>Agaricomycetes</taxon>
        <taxon>Agaricomycetidae</taxon>
        <taxon>Agaricales</taxon>
        <taxon>Marasmiineae</taxon>
        <taxon>Physalacriaceae</taxon>
        <taxon>Armillaria</taxon>
    </lineage>
</organism>
<protein>
    <submittedName>
        <fullName evidence="2">Uncharacterized protein</fullName>
    </submittedName>
</protein>
<dbReference type="Proteomes" id="UP001175226">
    <property type="component" value="Unassembled WGS sequence"/>
</dbReference>
<feature type="region of interest" description="Disordered" evidence="1">
    <location>
        <begin position="1"/>
        <end position="30"/>
    </location>
</feature>
<sequence>MLPSRNKKTKKNPGPNAAERWARARGRGAAGVDRSLRSEIINQRKIGFRSSVASKETEHHYNASEELRTRTRWMTSEWLRTRQRAGKKYIQFQLLNMELQLAFLFKDAGPVIVQGRRSTLAEVPYSDGHAVRVLLGSGCHLASSCPESELSRRLAYSDGKSPSEHRRSTLKLHLDTHVDFRENQGTKNKGDPPLGNRYSAGHYQRPDCFTESPLPSTENKDSTGPRGLQRVKGPELLNVPTNSLFPLETYASDLDERSSMAMGMIVKTHQRPDAFV</sequence>
<reference evidence="2" key="1">
    <citation type="submission" date="2023-06" db="EMBL/GenBank/DDBJ databases">
        <authorList>
            <consortium name="Lawrence Berkeley National Laboratory"/>
            <person name="Ahrendt S."/>
            <person name="Sahu N."/>
            <person name="Indic B."/>
            <person name="Wong-Bajracharya J."/>
            <person name="Merenyi Z."/>
            <person name="Ke H.-M."/>
            <person name="Monk M."/>
            <person name="Kocsube S."/>
            <person name="Drula E."/>
            <person name="Lipzen A."/>
            <person name="Balint B."/>
            <person name="Henrissat B."/>
            <person name="Andreopoulos B."/>
            <person name="Martin F.M."/>
            <person name="Harder C.B."/>
            <person name="Rigling D."/>
            <person name="Ford K.L."/>
            <person name="Foster G.D."/>
            <person name="Pangilinan J."/>
            <person name="Papanicolaou A."/>
            <person name="Barry K."/>
            <person name="LaButti K."/>
            <person name="Viragh M."/>
            <person name="Koriabine M."/>
            <person name="Yan M."/>
            <person name="Riley R."/>
            <person name="Champramary S."/>
            <person name="Plett K.L."/>
            <person name="Tsai I.J."/>
            <person name="Slot J."/>
            <person name="Sipos G."/>
            <person name="Plett J."/>
            <person name="Nagy L.G."/>
            <person name="Grigoriev I.V."/>
        </authorList>
    </citation>
    <scope>NUCLEOTIDE SEQUENCE</scope>
    <source>
        <strain evidence="2">FPL87.14</strain>
    </source>
</reference>
<feature type="compositionally biased region" description="Basic and acidic residues" evidence="1">
    <location>
        <begin position="175"/>
        <end position="190"/>
    </location>
</feature>
<proteinExistence type="predicted"/>
<evidence type="ECO:0000313" key="3">
    <source>
        <dbReference type="Proteomes" id="UP001175226"/>
    </source>
</evidence>
<feature type="compositionally biased region" description="Basic residues" evidence="1">
    <location>
        <begin position="1"/>
        <end position="11"/>
    </location>
</feature>
<keyword evidence="3" id="KW-1185">Reference proteome</keyword>
<accession>A0AA39MGL9</accession>
<dbReference type="EMBL" id="JAUEPT010000085">
    <property type="protein sequence ID" value="KAK0433113.1"/>
    <property type="molecule type" value="Genomic_DNA"/>
</dbReference>
<gene>
    <name evidence="2" type="ORF">EV421DRAFT_1741852</name>
</gene>
<dbReference type="AlphaFoldDB" id="A0AA39MGL9"/>
<evidence type="ECO:0000256" key="1">
    <source>
        <dbReference type="SAM" id="MobiDB-lite"/>
    </source>
</evidence>
<comment type="caution">
    <text evidence="2">The sequence shown here is derived from an EMBL/GenBank/DDBJ whole genome shotgun (WGS) entry which is preliminary data.</text>
</comment>
<evidence type="ECO:0000313" key="2">
    <source>
        <dbReference type="EMBL" id="KAK0433113.1"/>
    </source>
</evidence>
<feature type="region of interest" description="Disordered" evidence="1">
    <location>
        <begin position="175"/>
        <end position="231"/>
    </location>
</feature>
<name>A0AA39MGL9_9AGAR</name>